<organism evidence="2 3">
    <name type="scientific">Gymnopus androsaceus JB14</name>
    <dbReference type="NCBI Taxonomy" id="1447944"/>
    <lineage>
        <taxon>Eukaryota</taxon>
        <taxon>Fungi</taxon>
        <taxon>Dikarya</taxon>
        <taxon>Basidiomycota</taxon>
        <taxon>Agaricomycotina</taxon>
        <taxon>Agaricomycetes</taxon>
        <taxon>Agaricomycetidae</taxon>
        <taxon>Agaricales</taxon>
        <taxon>Marasmiineae</taxon>
        <taxon>Omphalotaceae</taxon>
        <taxon>Gymnopus</taxon>
    </lineage>
</organism>
<feature type="compositionally biased region" description="Basic and acidic residues" evidence="1">
    <location>
        <begin position="412"/>
        <end position="424"/>
    </location>
</feature>
<evidence type="ECO:0000313" key="3">
    <source>
        <dbReference type="Proteomes" id="UP000799118"/>
    </source>
</evidence>
<proteinExistence type="predicted"/>
<protein>
    <submittedName>
        <fullName evidence="2">Uncharacterized protein</fullName>
    </submittedName>
</protein>
<reference evidence="2" key="1">
    <citation type="journal article" date="2019" name="Environ. Microbiol.">
        <title>Fungal ecological strategies reflected in gene transcription - a case study of two litter decomposers.</title>
        <authorList>
            <person name="Barbi F."/>
            <person name="Kohler A."/>
            <person name="Barry K."/>
            <person name="Baskaran P."/>
            <person name="Daum C."/>
            <person name="Fauchery L."/>
            <person name="Ihrmark K."/>
            <person name="Kuo A."/>
            <person name="LaButti K."/>
            <person name="Lipzen A."/>
            <person name="Morin E."/>
            <person name="Grigoriev I.V."/>
            <person name="Henrissat B."/>
            <person name="Lindahl B."/>
            <person name="Martin F."/>
        </authorList>
    </citation>
    <scope>NUCLEOTIDE SEQUENCE</scope>
    <source>
        <strain evidence="2">JB14</strain>
    </source>
</reference>
<feature type="region of interest" description="Disordered" evidence="1">
    <location>
        <begin position="401"/>
        <end position="424"/>
    </location>
</feature>
<name>A0A6A4I2S1_9AGAR</name>
<sequence>MAYINSLNIENLLSSDPDGLFKRTKESFEFHTLLLWGIIKLDSVPEVPSQDVILLFERVFPPNMSAQTYVKQTMEEADPRSPKAIREAKSFACPIARKIALVTDLGLQIIFSSIWAAKLPKWSPDVSTGYKQSIYNNTHEELAIQLFKKLVMNSDTYVKLAIPPRYMENNNLLKCLFRHFVTTHFREAEVLQSKILDALSESVRTNRAALQTQNTFDFRVLFEHEQKCSQRTLSLVSEKECHSDHEEHGGMIVHLVPQKRSKKATCYLRKLDREILLSTLHLHGTHTYQALLNLKQSRQKSHAFPSPDMALDWWEPAEFNKLPKAIRKLYVNSPIALPLEEEMGAGDWKVMKNGEFMEKYGNKVRALYNIPGEGGVTTANWLEDAYERWEVTPVNDYDNEMSIEGDDEMEAHEENSEYKSEGDL</sequence>
<dbReference type="OrthoDB" id="3045408at2759"/>
<accession>A0A6A4I2S1</accession>
<feature type="compositionally biased region" description="Acidic residues" evidence="1">
    <location>
        <begin position="401"/>
        <end position="411"/>
    </location>
</feature>
<dbReference type="AlphaFoldDB" id="A0A6A4I2S1"/>
<evidence type="ECO:0000313" key="2">
    <source>
        <dbReference type="EMBL" id="KAE9404260.1"/>
    </source>
</evidence>
<dbReference type="EMBL" id="ML769418">
    <property type="protein sequence ID" value="KAE9404260.1"/>
    <property type="molecule type" value="Genomic_DNA"/>
</dbReference>
<evidence type="ECO:0000256" key="1">
    <source>
        <dbReference type="SAM" id="MobiDB-lite"/>
    </source>
</evidence>
<gene>
    <name evidence="2" type="ORF">BT96DRAFT_935817</name>
</gene>
<dbReference type="Proteomes" id="UP000799118">
    <property type="component" value="Unassembled WGS sequence"/>
</dbReference>
<keyword evidence="3" id="KW-1185">Reference proteome</keyword>